<evidence type="ECO:0000256" key="1">
    <source>
        <dbReference type="SAM" id="MobiDB-lite"/>
    </source>
</evidence>
<feature type="region of interest" description="Disordered" evidence="1">
    <location>
        <begin position="62"/>
        <end position="98"/>
    </location>
</feature>
<dbReference type="OrthoDB" id="161145at2"/>
<evidence type="ECO:0000313" key="3">
    <source>
        <dbReference type="EMBL" id="PDW03338.1"/>
    </source>
</evidence>
<keyword evidence="4" id="KW-1185">Reference proteome</keyword>
<evidence type="ECO:0000259" key="2">
    <source>
        <dbReference type="Pfam" id="PF08239"/>
    </source>
</evidence>
<evidence type="ECO:0000313" key="4">
    <source>
        <dbReference type="Proteomes" id="UP000220527"/>
    </source>
</evidence>
<proteinExistence type="predicted"/>
<reference evidence="4" key="1">
    <citation type="submission" date="2017-08" db="EMBL/GenBank/DDBJ databases">
        <authorList>
            <person name="Grouzdev D.S."/>
            <person name="Gaisin V.A."/>
            <person name="Rysina M.S."/>
            <person name="Gorlenko V.M."/>
        </authorList>
    </citation>
    <scope>NUCLEOTIDE SEQUENCE [LARGE SCALE GENOMIC DNA]</scope>
    <source>
        <strain evidence="4">Kir15-3F</strain>
    </source>
</reference>
<feature type="region of interest" description="Disordered" evidence="1">
    <location>
        <begin position="21"/>
        <end position="42"/>
    </location>
</feature>
<sequence length="179" mass="19048">MRSMNDQLSSKTKEIADLEKQLAASSKQAAAGDEAKKKLAETQEQVRKMQLEVAKLQIEAQTAQNRARQAVQAAEQAAAEAANADTEPAGAAAGSSVAAPPELAVGVSAWVRKAGGMNLRLRDRPGLQSNAFAGLPPGTQMTMLEGPVPLDNYPWWRVRVSDGREGWVAGSELVTQPED</sequence>
<feature type="compositionally biased region" description="Basic and acidic residues" evidence="1">
    <location>
        <begin position="33"/>
        <end position="42"/>
    </location>
</feature>
<dbReference type="Proteomes" id="UP000220527">
    <property type="component" value="Unassembled WGS sequence"/>
</dbReference>
<dbReference type="EMBL" id="NQWI01000033">
    <property type="protein sequence ID" value="PDW03338.1"/>
    <property type="molecule type" value="Genomic_DNA"/>
</dbReference>
<accession>A0A2A6RKE4</accession>
<protein>
    <recommendedName>
        <fullName evidence="2">SH3b domain-containing protein</fullName>
    </recommendedName>
</protein>
<name>A0A2A6RKE4_9CHLR</name>
<gene>
    <name evidence="3" type="ORF">CJ255_09330</name>
</gene>
<comment type="caution">
    <text evidence="3">The sequence shown here is derived from an EMBL/GenBank/DDBJ whole genome shotgun (WGS) entry which is preliminary data.</text>
</comment>
<dbReference type="AlphaFoldDB" id="A0A2A6RKE4"/>
<feature type="compositionally biased region" description="Low complexity" evidence="1">
    <location>
        <begin position="21"/>
        <end position="31"/>
    </location>
</feature>
<feature type="domain" description="SH3b" evidence="2">
    <location>
        <begin position="118"/>
        <end position="173"/>
    </location>
</feature>
<dbReference type="InterPro" id="IPR003646">
    <property type="entry name" value="SH3-like_bac-type"/>
</dbReference>
<organism evidence="3 4">
    <name type="scientific">Candidatus Viridilinea mediisalina</name>
    <dbReference type="NCBI Taxonomy" id="2024553"/>
    <lineage>
        <taxon>Bacteria</taxon>
        <taxon>Bacillati</taxon>
        <taxon>Chloroflexota</taxon>
        <taxon>Chloroflexia</taxon>
        <taxon>Chloroflexales</taxon>
        <taxon>Chloroflexineae</taxon>
        <taxon>Oscillochloridaceae</taxon>
        <taxon>Candidatus Viridilinea</taxon>
    </lineage>
</organism>
<dbReference type="Gene3D" id="2.30.30.40">
    <property type="entry name" value="SH3 Domains"/>
    <property type="match status" value="1"/>
</dbReference>
<dbReference type="Pfam" id="PF08239">
    <property type="entry name" value="SH3_3"/>
    <property type="match status" value="1"/>
</dbReference>